<dbReference type="EMBL" id="JAFBBO010000001">
    <property type="protein sequence ID" value="MBM7478746.1"/>
    <property type="molecule type" value="Genomic_DNA"/>
</dbReference>
<organism evidence="1 2">
    <name type="scientific">Oerskovia jenensis</name>
    <dbReference type="NCBI Taxonomy" id="162169"/>
    <lineage>
        <taxon>Bacteria</taxon>
        <taxon>Bacillati</taxon>
        <taxon>Actinomycetota</taxon>
        <taxon>Actinomycetes</taxon>
        <taxon>Micrococcales</taxon>
        <taxon>Cellulomonadaceae</taxon>
        <taxon>Oerskovia</taxon>
    </lineage>
</organism>
<dbReference type="Proteomes" id="UP000698059">
    <property type="component" value="Unassembled WGS sequence"/>
</dbReference>
<reference evidence="1 2" key="1">
    <citation type="submission" date="2021-01" db="EMBL/GenBank/DDBJ databases">
        <title>Sequencing the genomes of 1000 actinobacteria strains.</title>
        <authorList>
            <person name="Klenk H.-P."/>
        </authorList>
    </citation>
    <scope>NUCLEOTIDE SEQUENCE [LARGE SCALE GENOMIC DNA]</scope>
    <source>
        <strain evidence="1 2">DSM 46000</strain>
    </source>
</reference>
<gene>
    <name evidence="1" type="ORF">JOD49_001666</name>
</gene>
<keyword evidence="2" id="KW-1185">Reference proteome</keyword>
<sequence>MTARTTLVERLRDVLADEPSLREVSMFGGRSFMLDERPS</sequence>
<proteinExistence type="predicted"/>
<comment type="caution">
    <text evidence="1">The sequence shown here is derived from an EMBL/GenBank/DDBJ whole genome shotgun (WGS) entry which is preliminary data.</text>
</comment>
<evidence type="ECO:0000313" key="2">
    <source>
        <dbReference type="Proteomes" id="UP000698059"/>
    </source>
</evidence>
<evidence type="ECO:0000313" key="1">
    <source>
        <dbReference type="EMBL" id="MBM7478746.1"/>
    </source>
</evidence>
<evidence type="ECO:0008006" key="3">
    <source>
        <dbReference type="Google" id="ProtNLM"/>
    </source>
</evidence>
<accession>A0ABS2LE99</accession>
<name>A0ABS2LE99_9CELL</name>
<protein>
    <recommendedName>
        <fullName evidence="3">TfoX N-terminal domain-containing protein</fullName>
    </recommendedName>
</protein>